<dbReference type="InterPro" id="IPR031549">
    <property type="entry name" value="ASH"/>
</dbReference>
<feature type="compositionally biased region" description="Polar residues" evidence="3">
    <location>
        <begin position="549"/>
        <end position="560"/>
    </location>
</feature>
<name>A0ABV9S4U4_9PSEU</name>
<proteinExistence type="predicted"/>
<dbReference type="SUPFAM" id="SSF69304">
    <property type="entry name" value="Tricorn protease N-terminal domain"/>
    <property type="match status" value="1"/>
</dbReference>
<accession>A0ABV9S4U4</accession>
<feature type="domain" description="Abnormal spindle-like microcephaly-associated protein ASH" evidence="4">
    <location>
        <begin position="711"/>
        <end position="792"/>
    </location>
</feature>
<dbReference type="Pfam" id="PF15780">
    <property type="entry name" value="ASH"/>
    <property type="match status" value="1"/>
</dbReference>
<gene>
    <name evidence="5" type="ORF">ACFPCV_21760</name>
</gene>
<evidence type="ECO:0000313" key="6">
    <source>
        <dbReference type="Proteomes" id="UP001595859"/>
    </source>
</evidence>
<evidence type="ECO:0000259" key="4">
    <source>
        <dbReference type="Pfam" id="PF15780"/>
    </source>
</evidence>
<evidence type="ECO:0000256" key="2">
    <source>
        <dbReference type="ARBA" id="ARBA00022490"/>
    </source>
</evidence>
<sequence>MPESLLRGKRAVAVAIAATLVGVSAAVLLSGQNTQARAAAAPGATVRASVSDDGARSGGANSELSSDGTAVVFTSYARLDELSNDGNEAVYLRDLRNGRTVLISRGQLVRPAEPEPTTAPPTTTTTEPTFEPPGLAGEPLVSLNGRRQELEYREVPPNRGSTDPTVSADGRFVAFITRADNILAEDDDSDQDLLVCDRDPDGDGEFDEERENGELDYRYFRVNEPQWVEGDGGQYRSDYPLRPKLADDASRVVWEDELTDDNGNYYQVVRTAVLTPAGAGPAEVLGTPLGALQPTHQEQPDVSADGRFVVLVADYVRQEGGGEFPVHIPFNAVVRKDTVTGAVARVDLDVQTTPEEPAPLSADESVHLAAPAIAGDGGTVAFEAEEYQNNCSAGDCWRSVADQPTVYVVRVAEDGTPVDSAIGSRDNENEAVNGFRPALSGDGRFLAFTTDNAGAHDGVDTPAEYSCRNDDSPYFEQNALPPVTDERSRRVVCQVVVRDLVVDRQRLVAEQPRLPGTLASPGTGLDCAEELPEGATCGGDGDSPPYGSTAPSLSGNGSTLAHDSVATDLVPELVDGNEQTDVFVRTFRPELRAAPTPLEFGEVTVGDTLDRVVRFDHAGFGPLVVTELTVEGSTEFAVGAQTCTGPETVVLQQTGNCEVSVTFTPDTEGERTGTLVVRLRDGREFTVPLRGTGFEEEIPPADARFAASPDPLDFGDRLLLSENPAQAVTVTNTGGTDLTVTGVGVVPAGDFTVESDTCTDTPVPPDGTCQVTVRFSPRASGPRAAVLRFTDDVPDGTPHLIGLAGTGSTPAVEISPGVSQPGRTITVRGIGFAPNLPVTIVVTGSVERATAVPDDTGAFDRTMLIMPRSPIGTHPVVATIDGTDPPIAAAKPVLIVSPSVSPADFVVRN</sequence>
<reference evidence="6" key="1">
    <citation type="journal article" date="2019" name="Int. J. Syst. Evol. Microbiol.">
        <title>The Global Catalogue of Microorganisms (GCM) 10K type strain sequencing project: providing services to taxonomists for standard genome sequencing and annotation.</title>
        <authorList>
            <consortium name="The Broad Institute Genomics Platform"/>
            <consortium name="The Broad Institute Genome Sequencing Center for Infectious Disease"/>
            <person name="Wu L."/>
            <person name="Ma J."/>
        </authorList>
    </citation>
    <scope>NUCLEOTIDE SEQUENCE [LARGE SCALE GENOMIC DNA]</scope>
    <source>
        <strain evidence="6">ZS-22-S1</strain>
    </source>
</reference>
<feature type="region of interest" description="Disordered" evidence="3">
    <location>
        <begin position="111"/>
        <end position="140"/>
    </location>
</feature>
<dbReference type="EMBL" id="JBHSIS010000010">
    <property type="protein sequence ID" value="MFC4856137.1"/>
    <property type="molecule type" value="Genomic_DNA"/>
</dbReference>
<feature type="compositionally biased region" description="Low complexity" evidence="3">
    <location>
        <begin position="120"/>
        <end position="133"/>
    </location>
</feature>
<protein>
    <submittedName>
        <fullName evidence="5">Choice-of-anchor D domain-containing protein</fullName>
    </submittedName>
</protein>
<feature type="region of interest" description="Disordered" evidence="3">
    <location>
        <begin position="41"/>
        <end position="66"/>
    </location>
</feature>
<dbReference type="Gene3D" id="2.60.40.10">
    <property type="entry name" value="Immunoglobulins"/>
    <property type="match status" value="2"/>
</dbReference>
<feature type="region of interest" description="Disordered" evidence="3">
    <location>
        <begin position="530"/>
        <end position="560"/>
    </location>
</feature>
<organism evidence="5 6">
    <name type="scientific">Actinophytocola glycyrrhizae</name>
    <dbReference type="NCBI Taxonomy" id="2044873"/>
    <lineage>
        <taxon>Bacteria</taxon>
        <taxon>Bacillati</taxon>
        <taxon>Actinomycetota</taxon>
        <taxon>Actinomycetes</taxon>
        <taxon>Pseudonocardiales</taxon>
        <taxon>Pseudonocardiaceae</taxon>
    </lineage>
</organism>
<keyword evidence="6" id="KW-1185">Reference proteome</keyword>
<evidence type="ECO:0000256" key="3">
    <source>
        <dbReference type="SAM" id="MobiDB-lite"/>
    </source>
</evidence>
<dbReference type="InterPro" id="IPR013783">
    <property type="entry name" value="Ig-like_fold"/>
</dbReference>
<dbReference type="Proteomes" id="UP001595859">
    <property type="component" value="Unassembled WGS sequence"/>
</dbReference>
<dbReference type="NCBIfam" id="NF012200">
    <property type="entry name" value="choice_anch_D"/>
    <property type="match status" value="2"/>
</dbReference>
<keyword evidence="2" id="KW-0963">Cytoplasm</keyword>
<evidence type="ECO:0000313" key="5">
    <source>
        <dbReference type="EMBL" id="MFC4856137.1"/>
    </source>
</evidence>
<dbReference type="SUPFAM" id="SSF82171">
    <property type="entry name" value="DPP6 N-terminal domain-like"/>
    <property type="match status" value="1"/>
</dbReference>
<evidence type="ECO:0000256" key="1">
    <source>
        <dbReference type="ARBA" id="ARBA00004496"/>
    </source>
</evidence>
<comment type="subcellular location">
    <subcellularLocation>
        <location evidence="1">Cytoplasm</location>
    </subcellularLocation>
</comment>
<comment type="caution">
    <text evidence="5">The sequence shown here is derived from an EMBL/GenBank/DDBJ whole genome shotgun (WGS) entry which is preliminary data.</text>
</comment>
<dbReference type="RefSeq" id="WP_378058118.1">
    <property type="nucleotide sequence ID" value="NZ_JBHSIS010000010.1"/>
</dbReference>